<dbReference type="RefSeq" id="WP_120274033.1">
    <property type="nucleotide sequence ID" value="NZ_RAPN01000001.1"/>
</dbReference>
<dbReference type="PANTHER" id="PTHR43731:SF14">
    <property type="entry name" value="PRESENILIN-ASSOCIATED RHOMBOID-LIKE PROTEIN, MITOCHONDRIAL"/>
    <property type="match status" value="1"/>
</dbReference>
<dbReference type="InterPro" id="IPR022764">
    <property type="entry name" value="Peptidase_S54_rhomboid_dom"/>
</dbReference>
<evidence type="ECO:0000259" key="8">
    <source>
        <dbReference type="Pfam" id="PF01694"/>
    </source>
</evidence>
<gene>
    <name evidence="9" type="ORF">BC643_3239</name>
</gene>
<dbReference type="InterPro" id="IPR050925">
    <property type="entry name" value="Rhomboid_protease_S54"/>
</dbReference>
<keyword evidence="3 7" id="KW-0812">Transmembrane</keyword>
<proteinExistence type="inferred from homology"/>
<accession>A0A419WBR7</accession>
<protein>
    <submittedName>
        <fullName evidence="9">Rhomboid protease GluP</fullName>
    </submittedName>
</protein>
<keyword evidence="9" id="KW-0645">Protease</keyword>
<dbReference type="Pfam" id="PF01694">
    <property type="entry name" value="Rhomboid"/>
    <property type="match status" value="1"/>
</dbReference>
<sequence>MDRLHQLEYCKICQHRKFDSQQGIICKLTAAKADFEESCDRFEIDQANIEKQKQRATGEHKERLSFGFSPRQTDSVLYGDLTPEQAYVLAWETVQKLGWETGYSSASGFVAYTGFSLASWSEEVQVKVGIARIDLKSECTGNQPFDWGKNRRNIEDFRKTFEKLHRSFDVEMLAEKYNELSVQFAADIDQLDHPPLIKKGKITSVFSLFVPQKGYFVTPIIVMLNVLVFLLMIAFGVSPLLPDGEQLLHWGANFRPYTLDGQGWRLITHLFVHIGVFHLLMNMYALVYIGLLLEPYLGKTRLAFAYLLSGIVGGATSVFWHEFEVSAGASGAIFGLYGVFLAMLTTNLMEKSARKSLLISIGVFVFYNLANGMKAGIDNAAHIGGLVSGLLIGYAYYPELKTPNLKLKYATMGALLLVASAGSLVLMRNSIERDFAHYQADMQKFARMEEEALGLYRMQPNSSDEQILAEIENNGIKNWEASIALLDSVDHYELPSGLHDHIHKLRLYCDLRLKSYGAISRAISEKTRKYDTAIMNYNAAIEDILREMGATQDEN</sequence>
<dbReference type="Proteomes" id="UP000283387">
    <property type="component" value="Unassembled WGS sequence"/>
</dbReference>
<feature type="domain" description="Peptidase S54 rhomboid" evidence="8">
    <location>
        <begin position="261"/>
        <end position="397"/>
    </location>
</feature>
<evidence type="ECO:0000313" key="10">
    <source>
        <dbReference type="Proteomes" id="UP000283387"/>
    </source>
</evidence>
<dbReference type="PANTHER" id="PTHR43731">
    <property type="entry name" value="RHOMBOID PROTEASE"/>
    <property type="match status" value="1"/>
</dbReference>
<dbReference type="Gene3D" id="1.20.1540.10">
    <property type="entry name" value="Rhomboid-like"/>
    <property type="match status" value="1"/>
</dbReference>
<evidence type="ECO:0000256" key="7">
    <source>
        <dbReference type="SAM" id="Phobius"/>
    </source>
</evidence>
<feature type="transmembrane region" description="Helical" evidence="7">
    <location>
        <begin position="215"/>
        <end position="237"/>
    </location>
</feature>
<dbReference type="EMBL" id="RAPN01000001">
    <property type="protein sequence ID" value="RKD92862.1"/>
    <property type="molecule type" value="Genomic_DNA"/>
</dbReference>
<feature type="transmembrane region" description="Helical" evidence="7">
    <location>
        <begin position="409"/>
        <end position="427"/>
    </location>
</feature>
<feature type="transmembrane region" description="Helical" evidence="7">
    <location>
        <begin position="379"/>
        <end position="397"/>
    </location>
</feature>
<dbReference type="SUPFAM" id="SSF144091">
    <property type="entry name" value="Rhomboid-like"/>
    <property type="match status" value="1"/>
</dbReference>
<comment type="subcellular location">
    <subcellularLocation>
        <location evidence="1">Membrane</location>
        <topology evidence="1">Multi-pass membrane protein</topology>
    </subcellularLocation>
</comment>
<evidence type="ECO:0000313" key="9">
    <source>
        <dbReference type="EMBL" id="RKD92862.1"/>
    </source>
</evidence>
<evidence type="ECO:0000256" key="4">
    <source>
        <dbReference type="ARBA" id="ARBA00022801"/>
    </source>
</evidence>
<evidence type="ECO:0000256" key="2">
    <source>
        <dbReference type="ARBA" id="ARBA00009045"/>
    </source>
</evidence>
<dbReference type="OrthoDB" id="9778341at2"/>
<evidence type="ECO:0000256" key="6">
    <source>
        <dbReference type="ARBA" id="ARBA00023136"/>
    </source>
</evidence>
<feature type="transmembrane region" description="Helical" evidence="7">
    <location>
        <begin position="356"/>
        <end position="373"/>
    </location>
</feature>
<keyword evidence="5 7" id="KW-1133">Transmembrane helix</keyword>
<keyword evidence="10" id="KW-1185">Reference proteome</keyword>
<evidence type="ECO:0000256" key="3">
    <source>
        <dbReference type="ARBA" id="ARBA00022692"/>
    </source>
</evidence>
<feature type="transmembrane region" description="Helical" evidence="7">
    <location>
        <begin position="327"/>
        <end position="344"/>
    </location>
</feature>
<dbReference type="GO" id="GO:0006508">
    <property type="term" value="P:proteolysis"/>
    <property type="evidence" value="ECO:0007669"/>
    <property type="project" value="UniProtKB-KW"/>
</dbReference>
<feature type="transmembrane region" description="Helical" evidence="7">
    <location>
        <begin position="266"/>
        <end position="291"/>
    </location>
</feature>
<keyword evidence="6 7" id="KW-0472">Membrane</keyword>
<evidence type="ECO:0000256" key="5">
    <source>
        <dbReference type="ARBA" id="ARBA00022989"/>
    </source>
</evidence>
<dbReference type="InterPro" id="IPR035952">
    <property type="entry name" value="Rhomboid-like_sf"/>
</dbReference>
<name>A0A419WBR7_9BACT</name>
<organism evidence="9 10">
    <name type="scientific">Mangrovibacterium diazotrophicum</name>
    <dbReference type="NCBI Taxonomy" id="1261403"/>
    <lineage>
        <taxon>Bacteria</taxon>
        <taxon>Pseudomonadati</taxon>
        <taxon>Bacteroidota</taxon>
        <taxon>Bacteroidia</taxon>
        <taxon>Marinilabiliales</taxon>
        <taxon>Prolixibacteraceae</taxon>
        <taxon>Mangrovibacterium</taxon>
    </lineage>
</organism>
<reference evidence="9 10" key="1">
    <citation type="submission" date="2018-09" db="EMBL/GenBank/DDBJ databases">
        <title>Genomic Encyclopedia of Archaeal and Bacterial Type Strains, Phase II (KMG-II): from individual species to whole genera.</title>
        <authorList>
            <person name="Goeker M."/>
        </authorList>
    </citation>
    <scope>NUCLEOTIDE SEQUENCE [LARGE SCALE GENOMIC DNA]</scope>
    <source>
        <strain evidence="9 10">DSM 27148</strain>
    </source>
</reference>
<comment type="caution">
    <text evidence="9">The sequence shown here is derived from an EMBL/GenBank/DDBJ whole genome shotgun (WGS) entry which is preliminary data.</text>
</comment>
<keyword evidence="4" id="KW-0378">Hydrolase</keyword>
<evidence type="ECO:0000256" key="1">
    <source>
        <dbReference type="ARBA" id="ARBA00004141"/>
    </source>
</evidence>
<comment type="similarity">
    <text evidence="2">Belongs to the peptidase S54 family.</text>
</comment>
<dbReference type="AlphaFoldDB" id="A0A419WBR7"/>
<dbReference type="GO" id="GO:0004252">
    <property type="term" value="F:serine-type endopeptidase activity"/>
    <property type="evidence" value="ECO:0007669"/>
    <property type="project" value="InterPro"/>
</dbReference>
<dbReference type="GO" id="GO:0016020">
    <property type="term" value="C:membrane"/>
    <property type="evidence" value="ECO:0007669"/>
    <property type="project" value="UniProtKB-SubCell"/>
</dbReference>
<feature type="transmembrane region" description="Helical" evidence="7">
    <location>
        <begin position="303"/>
        <end position="321"/>
    </location>
</feature>